<feature type="binding site" evidence="9 12">
    <location>
        <begin position="385"/>
        <end position="392"/>
    </location>
    <ligand>
        <name>ATP</name>
        <dbReference type="ChEBI" id="CHEBI:30616"/>
    </ligand>
</feature>
<dbReference type="Gene3D" id="3.30.230.10">
    <property type="match status" value="1"/>
</dbReference>
<dbReference type="Pfam" id="PF00004">
    <property type="entry name" value="AAA"/>
    <property type="match status" value="1"/>
</dbReference>
<keyword evidence="3 9" id="KW-0645">Protease</keyword>
<comment type="caution">
    <text evidence="18">The sequence shown here is derived from an EMBL/GenBank/DDBJ whole genome shotgun (WGS) entry which is preliminary data.</text>
</comment>
<gene>
    <name evidence="9 18" type="primary">lon</name>
    <name evidence="18" type="ORF">ENT37_00675</name>
</gene>
<dbReference type="InterPro" id="IPR008269">
    <property type="entry name" value="Lon_proteolytic"/>
</dbReference>
<dbReference type="SUPFAM" id="SSF88697">
    <property type="entry name" value="PUA domain-like"/>
    <property type="match status" value="1"/>
</dbReference>
<dbReference type="EMBL" id="DSYK01000032">
    <property type="protein sequence ID" value="HGS20367.1"/>
    <property type="molecule type" value="Genomic_DNA"/>
</dbReference>
<dbReference type="Gene3D" id="1.20.5.5270">
    <property type="match status" value="1"/>
</dbReference>
<protein>
    <recommendedName>
        <fullName evidence="9 10">Lon protease</fullName>
        <ecNumber evidence="9 10">3.4.21.53</ecNumber>
    </recommendedName>
    <alternativeName>
        <fullName evidence="9">ATP-dependent protease La</fullName>
    </alternativeName>
</protein>
<comment type="function">
    <text evidence="9">ATP-dependent serine protease that mediates the selective degradation of mutant and abnormal proteins as well as certain short-lived regulatory proteins. Required for cellular homeostasis and for survival from DNA damage and developmental changes induced by stress. Degrades polypeptides processively to yield small peptide fragments that are 5 to 10 amino acids long. Binds to DNA in a double-stranded, site-specific manner.</text>
</comment>
<dbReference type="InterPro" id="IPR027417">
    <property type="entry name" value="P-loop_NTPase"/>
</dbReference>
<dbReference type="InterPro" id="IPR046336">
    <property type="entry name" value="Lon_prtase_N_sf"/>
</dbReference>
<dbReference type="CDD" id="cd19500">
    <property type="entry name" value="RecA-like_Lon"/>
    <property type="match status" value="1"/>
</dbReference>
<dbReference type="PROSITE" id="PS01046">
    <property type="entry name" value="LON_SER"/>
    <property type="match status" value="1"/>
</dbReference>
<keyword evidence="6 9" id="KW-0720">Serine protease</keyword>
<dbReference type="Pfam" id="PF05362">
    <property type="entry name" value="Lon_C"/>
    <property type="match status" value="1"/>
</dbReference>
<evidence type="ECO:0000256" key="3">
    <source>
        <dbReference type="ARBA" id="ARBA00022670"/>
    </source>
</evidence>
<dbReference type="Pfam" id="PF02190">
    <property type="entry name" value="LON_substr_bdg"/>
    <property type="match status" value="1"/>
</dbReference>
<dbReference type="GO" id="GO:0005737">
    <property type="term" value="C:cytoplasm"/>
    <property type="evidence" value="ECO:0007669"/>
    <property type="project" value="UniProtKB-SubCell"/>
</dbReference>
<dbReference type="HAMAP" id="MF_01973">
    <property type="entry name" value="lon_bact"/>
    <property type="match status" value="1"/>
</dbReference>
<dbReference type="InterPro" id="IPR027543">
    <property type="entry name" value="Lon_bac"/>
</dbReference>
<dbReference type="InterPro" id="IPR054594">
    <property type="entry name" value="Lon_lid"/>
</dbReference>
<evidence type="ECO:0000259" key="16">
    <source>
        <dbReference type="PROSITE" id="PS51786"/>
    </source>
</evidence>
<dbReference type="PROSITE" id="PS51786">
    <property type="entry name" value="LON_PROTEOLYTIC"/>
    <property type="match status" value="1"/>
</dbReference>
<dbReference type="GO" id="GO:0043565">
    <property type="term" value="F:sequence-specific DNA binding"/>
    <property type="evidence" value="ECO:0007669"/>
    <property type="project" value="UniProtKB-UniRule"/>
</dbReference>
<dbReference type="FunFam" id="1.20.5.5270:FF:000002">
    <property type="entry name" value="Lon protease homolog"/>
    <property type="match status" value="1"/>
</dbReference>
<evidence type="ECO:0000256" key="6">
    <source>
        <dbReference type="ARBA" id="ARBA00022825"/>
    </source>
</evidence>
<comment type="similarity">
    <text evidence="9 10 13 14">Belongs to the peptidase S16 family.</text>
</comment>
<dbReference type="PIRSF" id="PIRSF001174">
    <property type="entry name" value="Lon_proteas"/>
    <property type="match status" value="1"/>
</dbReference>
<dbReference type="InterPro" id="IPR004815">
    <property type="entry name" value="Lon_bac/euk-typ"/>
</dbReference>
<dbReference type="InterPro" id="IPR014721">
    <property type="entry name" value="Ribsml_uS5_D2-typ_fold_subgr"/>
</dbReference>
<dbReference type="GO" id="GO:0005524">
    <property type="term" value="F:ATP binding"/>
    <property type="evidence" value="ECO:0007669"/>
    <property type="project" value="UniProtKB-UniRule"/>
</dbReference>
<dbReference type="GO" id="GO:0016887">
    <property type="term" value="F:ATP hydrolysis activity"/>
    <property type="evidence" value="ECO:0007669"/>
    <property type="project" value="UniProtKB-UniRule"/>
</dbReference>
<keyword evidence="5 9" id="KW-0378">Hydrolase</keyword>
<keyword evidence="2 9" id="KW-0963">Cytoplasm</keyword>
<comment type="subunit">
    <text evidence="9 10">Homohexamer. Organized in a ring with a central cavity.</text>
</comment>
<evidence type="ECO:0000256" key="14">
    <source>
        <dbReference type="RuleBase" id="RU000591"/>
    </source>
</evidence>
<dbReference type="FunFam" id="3.40.50.300:FF:000382">
    <property type="entry name" value="Lon protease homolog 2, peroxisomal"/>
    <property type="match status" value="1"/>
</dbReference>
<evidence type="ECO:0000256" key="11">
    <source>
        <dbReference type="PIRSR" id="PIRSR001174-1"/>
    </source>
</evidence>
<comment type="subcellular location">
    <subcellularLocation>
        <location evidence="1 9 10">Cytoplasm</location>
    </subcellularLocation>
</comment>
<dbReference type="GO" id="GO:0034605">
    <property type="term" value="P:cellular response to heat"/>
    <property type="evidence" value="ECO:0007669"/>
    <property type="project" value="UniProtKB-UniRule"/>
</dbReference>
<keyword evidence="8 9" id="KW-0346">Stress response</keyword>
<dbReference type="PANTHER" id="PTHR10046">
    <property type="entry name" value="ATP DEPENDENT LON PROTEASE FAMILY MEMBER"/>
    <property type="match status" value="1"/>
</dbReference>
<feature type="domain" description="Lon N-terminal" evidence="17">
    <location>
        <begin position="22"/>
        <end position="215"/>
    </location>
</feature>
<dbReference type="InterPro" id="IPR003593">
    <property type="entry name" value="AAA+_ATPase"/>
</dbReference>
<keyword evidence="7 9" id="KW-0067">ATP-binding</keyword>
<dbReference type="Gene3D" id="1.20.58.1480">
    <property type="match status" value="1"/>
</dbReference>
<reference evidence="18" key="1">
    <citation type="journal article" date="2020" name="mSystems">
        <title>Genome- and Community-Level Interaction Insights into Carbon Utilization and Element Cycling Functions of Hydrothermarchaeota in Hydrothermal Sediment.</title>
        <authorList>
            <person name="Zhou Z."/>
            <person name="Liu Y."/>
            <person name="Xu W."/>
            <person name="Pan J."/>
            <person name="Luo Z.H."/>
            <person name="Li M."/>
        </authorList>
    </citation>
    <scope>NUCLEOTIDE SEQUENCE [LARGE SCALE GENOMIC DNA]</scope>
    <source>
        <strain evidence="18">SpSt-573</strain>
    </source>
</reference>
<sequence>MSEPSEDSLSQGSPAISIPGNLPILPLRGLVVYPQTAVPLTIGQPRSIKLVDDVVIGEKLIGLVTAKNPELENPGPEDLYSVGTVAIVHRMFRAPDGTIRLLVQGISRFRLGEFTQIEPYLRANISVSPETIEEGLEIEALARNAREQFIHIAEMIPSFPREIIAGINSIEDPLQTVYTIANFQRMDLAEAQALLEIDSVTEKLHKLVAILARESEVLELGQKIQNEARSEIEKMQREYFLREQLKAIQKELGEGDEQAADIEEFRRKIEAAGMSEEAEKQARRELDRLSRLPTAAAEYGVIRTYLDWLVSLPWNKATEDNLDIAHARAVLNEDHYGLEDVKERILEFLAVRKLRLERQEGAPEQTPPQDHIRREREGVILCFVGPPGVGKTSLGQSIARALGRKFIRISLGGVRDEAEIRGHRRTYIGAMPGRILQALRRVESRNPVFMMDEIDKLGYDFRGDPSSALLEVLDPEQNYDFRDNYLEVGFDLSQVMFITTANQLETIPPPLLDRMEVIRISGYTEREKLEIARHYLIPRQLLENGLRAGEFHFTDEAILTIIRSYTREAGVRNLEREIGGVCRKIATRIAEKGETPTEITESLVREFLGRPKYLGSEEISIRTSQPGVATGLAWTPVGGDILFIEATRMPGGKGFTVTGSIGNVMQESARAALSLVRSRSEHYNIPANFFENSDIHVHVPAGAQPKDGPSAGVAIVTALVSLLTNRPVKSDVGMTGEITLRGQVLPVGGIKEKILAAHRAGLKKVILPKFNEADLDDIPDEIRQSMQFVLVDQIDEVLEHALEPAPVEQGPTPDSGEKGTSPKKSRKRKAAADEGNAG</sequence>
<dbReference type="InterPro" id="IPR015947">
    <property type="entry name" value="PUA-like_sf"/>
</dbReference>
<dbReference type="PRINTS" id="PR00830">
    <property type="entry name" value="ENDOLAPTASE"/>
</dbReference>
<name>A0A7C4PHD4_9CHLR</name>
<dbReference type="Gene3D" id="2.30.130.40">
    <property type="entry name" value="LON domain-like"/>
    <property type="match status" value="1"/>
</dbReference>
<comment type="induction">
    <text evidence="9">By heat shock.</text>
</comment>
<dbReference type="InterPro" id="IPR003111">
    <property type="entry name" value="Lon_prtase_N"/>
</dbReference>
<evidence type="ECO:0000256" key="10">
    <source>
        <dbReference type="PIRNR" id="PIRNR001174"/>
    </source>
</evidence>
<dbReference type="GO" id="GO:0004176">
    <property type="term" value="F:ATP-dependent peptidase activity"/>
    <property type="evidence" value="ECO:0007669"/>
    <property type="project" value="UniProtKB-UniRule"/>
</dbReference>
<dbReference type="SUPFAM" id="SSF54211">
    <property type="entry name" value="Ribosomal protein S5 domain 2-like"/>
    <property type="match status" value="1"/>
</dbReference>
<dbReference type="Gene3D" id="3.40.50.300">
    <property type="entry name" value="P-loop containing nucleotide triphosphate hydrolases"/>
    <property type="match status" value="1"/>
</dbReference>
<dbReference type="PROSITE" id="PS51787">
    <property type="entry name" value="LON_N"/>
    <property type="match status" value="1"/>
</dbReference>
<dbReference type="InterPro" id="IPR027065">
    <property type="entry name" value="Lon_Prtase"/>
</dbReference>
<evidence type="ECO:0000256" key="1">
    <source>
        <dbReference type="ARBA" id="ARBA00004496"/>
    </source>
</evidence>
<evidence type="ECO:0000256" key="7">
    <source>
        <dbReference type="ARBA" id="ARBA00022840"/>
    </source>
</evidence>
<comment type="catalytic activity">
    <reaction evidence="9 10 13">
        <text>Hydrolysis of proteins in presence of ATP.</text>
        <dbReference type="EC" id="3.4.21.53"/>
    </reaction>
</comment>
<feature type="domain" description="Lon proteolytic" evidence="16">
    <location>
        <begin position="623"/>
        <end position="804"/>
    </location>
</feature>
<dbReference type="Gene3D" id="1.10.8.60">
    <property type="match status" value="1"/>
</dbReference>
<dbReference type="Pfam" id="PF22667">
    <property type="entry name" value="Lon_lid"/>
    <property type="match status" value="1"/>
</dbReference>
<evidence type="ECO:0000256" key="12">
    <source>
        <dbReference type="PIRSR" id="PIRSR001174-2"/>
    </source>
</evidence>
<dbReference type="SMART" id="SM00382">
    <property type="entry name" value="AAA"/>
    <property type="match status" value="1"/>
</dbReference>
<feature type="active site" evidence="9 11">
    <location>
        <position position="753"/>
    </location>
</feature>
<evidence type="ECO:0000256" key="15">
    <source>
        <dbReference type="SAM" id="MobiDB-lite"/>
    </source>
</evidence>
<proteinExistence type="evidence at transcript level"/>
<dbReference type="GO" id="GO:0004252">
    <property type="term" value="F:serine-type endopeptidase activity"/>
    <property type="evidence" value="ECO:0007669"/>
    <property type="project" value="UniProtKB-UniRule"/>
</dbReference>
<dbReference type="EC" id="3.4.21.53" evidence="9 10"/>
<dbReference type="InterPro" id="IPR008268">
    <property type="entry name" value="Peptidase_S16_AS"/>
</dbReference>
<evidence type="ECO:0000256" key="4">
    <source>
        <dbReference type="ARBA" id="ARBA00022741"/>
    </source>
</evidence>
<evidence type="ECO:0000256" key="5">
    <source>
        <dbReference type="ARBA" id="ARBA00022801"/>
    </source>
</evidence>
<feature type="region of interest" description="Disordered" evidence="15">
    <location>
        <begin position="801"/>
        <end position="838"/>
    </location>
</feature>
<organism evidence="18">
    <name type="scientific">Anaerolinea thermolimosa</name>
    <dbReference type="NCBI Taxonomy" id="229919"/>
    <lineage>
        <taxon>Bacteria</taxon>
        <taxon>Bacillati</taxon>
        <taxon>Chloroflexota</taxon>
        <taxon>Anaerolineae</taxon>
        <taxon>Anaerolineales</taxon>
        <taxon>Anaerolineaceae</taxon>
        <taxon>Anaerolinea</taxon>
    </lineage>
</organism>
<dbReference type="InterPro" id="IPR003959">
    <property type="entry name" value="ATPase_AAA_core"/>
</dbReference>
<dbReference type="InterPro" id="IPR020568">
    <property type="entry name" value="Ribosomal_Su5_D2-typ_SF"/>
</dbReference>
<evidence type="ECO:0000256" key="2">
    <source>
        <dbReference type="ARBA" id="ARBA00022490"/>
    </source>
</evidence>
<evidence type="ECO:0000313" key="18">
    <source>
        <dbReference type="EMBL" id="HGS20367.1"/>
    </source>
</evidence>
<evidence type="ECO:0000256" key="8">
    <source>
        <dbReference type="ARBA" id="ARBA00023016"/>
    </source>
</evidence>
<accession>A0A7C4PHD4</accession>
<evidence type="ECO:0000256" key="13">
    <source>
        <dbReference type="PROSITE-ProRule" id="PRU01122"/>
    </source>
</evidence>
<keyword evidence="4 9" id="KW-0547">Nucleotide-binding</keyword>
<evidence type="ECO:0000259" key="17">
    <source>
        <dbReference type="PROSITE" id="PS51787"/>
    </source>
</evidence>
<dbReference type="SMART" id="SM00464">
    <property type="entry name" value="LON"/>
    <property type="match status" value="1"/>
</dbReference>
<dbReference type="GO" id="GO:0006515">
    <property type="term" value="P:protein quality control for misfolded or incompletely synthesized proteins"/>
    <property type="evidence" value="ECO:0007669"/>
    <property type="project" value="UniProtKB-UniRule"/>
</dbReference>
<dbReference type="SUPFAM" id="SSF52540">
    <property type="entry name" value="P-loop containing nucleoside triphosphate hydrolases"/>
    <property type="match status" value="1"/>
</dbReference>
<dbReference type="NCBIfam" id="TIGR00763">
    <property type="entry name" value="lon"/>
    <property type="match status" value="1"/>
</dbReference>
<dbReference type="FunFam" id="3.30.230.10:FF:000019">
    <property type="entry name" value="Lon protease homolog 2, peroxisomal"/>
    <property type="match status" value="1"/>
</dbReference>
<feature type="active site" evidence="9 11">
    <location>
        <position position="710"/>
    </location>
</feature>
<evidence type="ECO:0000256" key="9">
    <source>
        <dbReference type="HAMAP-Rule" id="MF_01973"/>
    </source>
</evidence>
<dbReference type="AlphaFoldDB" id="A0A7C4PHD4"/>